<evidence type="ECO:0000256" key="1">
    <source>
        <dbReference type="SAM" id="SignalP"/>
    </source>
</evidence>
<proteinExistence type="predicted"/>
<evidence type="ECO:0000313" key="2">
    <source>
        <dbReference type="EMBL" id="RAJ94870.1"/>
    </source>
</evidence>
<comment type="caution">
    <text evidence="2">The sequence shown here is derived from an EMBL/GenBank/DDBJ whole genome shotgun (WGS) entry which is preliminary data.</text>
</comment>
<dbReference type="PANTHER" id="PTHR30289:SF1">
    <property type="entry name" value="PEBP (PHOSPHATIDYLETHANOLAMINE-BINDING PROTEIN) FAMILY PROTEIN"/>
    <property type="match status" value="1"/>
</dbReference>
<accession>A0A327WSL2</accession>
<dbReference type="EMBL" id="PIPK01000013">
    <property type="protein sequence ID" value="RUO20527.1"/>
    <property type="molecule type" value="Genomic_DNA"/>
</dbReference>
<reference evidence="3 5" key="1">
    <citation type="journal article" date="2018" name="Front. Microbiol.">
        <title>Genome-Based Analysis Reveals the Taxonomy and Diversity of the Family Idiomarinaceae.</title>
        <authorList>
            <person name="Liu Y."/>
            <person name="Lai Q."/>
            <person name="Shao Z."/>
        </authorList>
    </citation>
    <scope>NUCLEOTIDE SEQUENCE [LARGE SCALE GENOMIC DNA]</scope>
    <source>
        <strain evidence="3 5">CF12-14</strain>
    </source>
</reference>
<evidence type="ECO:0000313" key="4">
    <source>
        <dbReference type="Proteomes" id="UP000249203"/>
    </source>
</evidence>
<evidence type="ECO:0000313" key="5">
    <source>
        <dbReference type="Proteomes" id="UP000287865"/>
    </source>
</evidence>
<feature type="signal peptide" evidence="1">
    <location>
        <begin position="1"/>
        <end position="22"/>
    </location>
</feature>
<keyword evidence="3" id="KW-0649">Protein kinase inhibitor</keyword>
<name>A0A327WSL2_9GAMM</name>
<dbReference type="EMBL" id="QLMD01000013">
    <property type="protein sequence ID" value="RAJ94870.1"/>
    <property type="molecule type" value="Genomic_DNA"/>
</dbReference>
<organism evidence="2 4">
    <name type="scientific">Aliidiomarina maris</name>
    <dbReference type="NCBI Taxonomy" id="531312"/>
    <lineage>
        <taxon>Bacteria</taxon>
        <taxon>Pseudomonadati</taxon>
        <taxon>Pseudomonadota</taxon>
        <taxon>Gammaproteobacteria</taxon>
        <taxon>Alteromonadales</taxon>
        <taxon>Idiomarinaceae</taxon>
        <taxon>Aliidiomarina</taxon>
    </lineage>
</organism>
<feature type="chain" id="PRO_5016337277" evidence="1">
    <location>
        <begin position="23"/>
        <end position="193"/>
    </location>
</feature>
<sequence>MKIAVLATGVALALTALNPVNATNQHPQNGFHLHSPDVESDGQIDAAFEFDGFGCSGQNRSPQLVWENAPANARSFAISVHDPDAPTGSGWWHWRVVNIPANTTSLPANAGAEGGANLPDGSIQLRNDYGYKGWGGMCPPAGASAHRYTFTVHALDVESLDLPDDASPALAGFMIHQHEISRAGFMATYAREE</sequence>
<dbReference type="OrthoDB" id="9797506at2"/>
<dbReference type="InterPro" id="IPR008914">
    <property type="entry name" value="PEBP"/>
</dbReference>
<dbReference type="GO" id="GO:0004860">
    <property type="term" value="F:protein kinase inhibitor activity"/>
    <property type="evidence" value="ECO:0007669"/>
    <property type="project" value="UniProtKB-KW"/>
</dbReference>
<dbReference type="Proteomes" id="UP000287865">
    <property type="component" value="Unassembled WGS sequence"/>
</dbReference>
<keyword evidence="1" id="KW-0732">Signal</keyword>
<dbReference type="SUPFAM" id="SSF49777">
    <property type="entry name" value="PEBP-like"/>
    <property type="match status" value="1"/>
</dbReference>
<gene>
    <name evidence="2" type="ORF">B0I24_11324</name>
    <name evidence="3" type="ORF">CWE07_12235</name>
</gene>
<keyword evidence="5" id="KW-1185">Reference proteome</keyword>
<dbReference type="Gene3D" id="3.90.280.10">
    <property type="entry name" value="PEBP-like"/>
    <property type="match status" value="1"/>
</dbReference>
<protein>
    <submittedName>
        <fullName evidence="3">YbhB/YbcL family Raf kinase inhibitor-like protein</fullName>
    </submittedName>
</protein>
<dbReference type="InterPro" id="IPR036610">
    <property type="entry name" value="PEBP-like_sf"/>
</dbReference>
<dbReference type="CDD" id="cd00865">
    <property type="entry name" value="PEBP_bact_arch"/>
    <property type="match status" value="1"/>
</dbReference>
<dbReference type="InterPro" id="IPR005247">
    <property type="entry name" value="YbhB_YbcL/LppC-like"/>
</dbReference>
<dbReference type="AlphaFoldDB" id="A0A327WSL2"/>
<reference evidence="2 4" key="2">
    <citation type="submission" date="2018-06" db="EMBL/GenBank/DDBJ databases">
        <title>Genomic Encyclopedia of Type Strains, Phase III (KMG-III): the genomes of soil and plant-associated and newly described type strains.</title>
        <authorList>
            <person name="Whitman W."/>
        </authorList>
    </citation>
    <scope>NUCLEOTIDE SEQUENCE [LARGE SCALE GENOMIC DNA]</scope>
    <source>
        <strain evidence="2 4">CGMCC 1.15366</strain>
    </source>
</reference>
<dbReference type="RefSeq" id="WP_111570128.1">
    <property type="nucleotide sequence ID" value="NZ_PIPK01000013.1"/>
</dbReference>
<evidence type="ECO:0000313" key="3">
    <source>
        <dbReference type="EMBL" id="RUO20527.1"/>
    </source>
</evidence>
<dbReference type="Proteomes" id="UP000249203">
    <property type="component" value="Unassembled WGS sequence"/>
</dbReference>
<dbReference type="NCBIfam" id="TIGR00481">
    <property type="entry name" value="YbhB/YbcL family Raf kinase inhibitor-like protein"/>
    <property type="match status" value="1"/>
</dbReference>
<dbReference type="PANTHER" id="PTHR30289">
    <property type="entry name" value="UNCHARACTERIZED PROTEIN YBCL-RELATED"/>
    <property type="match status" value="1"/>
</dbReference>
<dbReference type="Pfam" id="PF01161">
    <property type="entry name" value="PBP"/>
    <property type="match status" value="1"/>
</dbReference>